<sequence length="808" mass="90800">FVDYGHEGSILLLQTCLDHIMSYEGDVHKTQLRPDLPAAVFRYLMEQTNFSSVLCDTVRITMSSERILGDFCDALHFSVSEKISVGLALGDSENLDISTRGKNSCMDQIEELLKSSGPIDSAEQIQDIFMFLCREKGFSKHVDSFLENLSLMELKETTPLILAPLLSDDLCRPSRNPQLVCGRRDDEFDAILAEMETETSMADTMMEQGYGCTIDVLHCKEVLSLFSPLTEATVSRVLATLAHTHRSLDDNENLFMTFCSAVGISAASEALSAGSWNANVFADSIKQLAPEINWILVMENLDHKGFYLPNEEAFIYLMSVYAHACQDPFPLHAICGSVWKNIDGQISFLRYAVSAPPEVFTFGHSPRRLACSDAVRGYEGHDAWLSLDLMEVFCQLAERGYQEFVREALKLPLKQCPEVLLLGIAQINTAYNLLQYEVSSIVLPMIVGNGRKNGVILQLWNFNPNLVLRGLLDMIEADLGCVEMVLNLCQELKILLSLLEQIPFCFSIRLAALSSVKGYINVERWLNDNLSTYKDVFFEACIKFLKDIFFVAPEDVPTDSFQYTGSAANLYAKISPIFTKVVEENIRLISSKELLEELKMLHESSRHGLRMHNVGDCHPSTSDGSDIQADANSYFQHLFSGQLSIDAMVQMLASFKESSESRKQSIFECMIQNLFEEYRFFFKFPEIELNIVAALVGSLIKHQLVTHLTLGIALRSVLDALRKPKDTKIFAFGTVALEQFLDRLVEWPQYCNHILQISHLRGAHPELVAFIEHTLARISSGRLESNVSSSFHRDPQSDSSHAPVESIE</sequence>
<proteinExistence type="predicted"/>
<feature type="domain" description="CCR4-NOT transcription complex subunit 1 TTP binding" evidence="2">
    <location>
        <begin position="610"/>
        <end position="777"/>
    </location>
</feature>
<dbReference type="InterPro" id="IPR032193">
    <property type="entry name" value="CNOT1_TTP_bind"/>
</dbReference>
<dbReference type="Proteomes" id="UP001188597">
    <property type="component" value="Unassembled WGS sequence"/>
</dbReference>
<protein>
    <submittedName>
        <fullName evidence="4">Uncharacterized protein</fullName>
    </submittedName>
</protein>
<gene>
    <name evidence="4" type="ORF">RJ639_021139</name>
</gene>
<evidence type="ECO:0000259" key="3">
    <source>
        <dbReference type="Pfam" id="PF16418"/>
    </source>
</evidence>
<dbReference type="Pfam" id="PF16417">
    <property type="entry name" value="CNOT1_TTP_bind"/>
    <property type="match status" value="1"/>
</dbReference>
<dbReference type="Gene3D" id="1.25.40.840">
    <property type="entry name" value="CCR4-NOT transcription complex subunit 1 TTP binding domain"/>
    <property type="match status" value="1"/>
</dbReference>
<name>A0AA88V3X1_9ASTE</name>
<dbReference type="InterPro" id="IPR032194">
    <property type="entry name" value="CNOT1_HEAT"/>
</dbReference>
<dbReference type="PANTHER" id="PTHR13162">
    <property type="entry name" value="CCR4-NOT TRANSCRIPTION COMPLEX"/>
    <property type="match status" value="1"/>
</dbReference>
<evidence type="ECO:0000259" key="2">
    <source>
        <dbReference type="Pfam" id="PF16417"/>
    </source>
</evidence>
<organism evidence="4 5">
    <name type="scientific">Escallonia herrerae</name>
    <dbReference type="NCBI Taxonomy" id="1293975"/>
    <lineage>
        <taxon>Eukaryota</taxon>
        <taxon>Viridiplantae</taxon>
        <taxon>Streptophyta</taxon>
        <taxon>Embryophyta</taxon>
        <taxon>Tracheophyta</taxon>
        <taxon>Spermatophyta</taxon>
        <taxon>Magnoliopsida</taxon>
        <taxon>eudicotyledons</taxon>
        <taxon>Gunneridae</taxon>
        <taxon>Pentapetalae</taxon>
        <taxon>asterids</taxon>
        <taxon>campanulids</taxon>
        <taxon>Escalloniales</taxon>
        <taxon>Escalloniaceae</taxon>
        <taxon>Escallonia</taxon>
    </lineage>
</organism>
<feature type="non-terminal residue" evidence="4">
    <location>
        <position position="1"/>
    </location>
</feature>
<dbReference type="GO" id="GO:0000288">
    <property type="term" value="P:nuclear-transcribed mRNA catabolic process, deadenylation-dependent decay"/>
    <property type="evidence" value="ECO:0007669"/>
    <property type="project" value="TreeGrafter"/>
</dbReference>
<dbReference type="GO" id="GO:0030015">
    <property type="term" value="C:CCR4-NOT core complex"/>
    <property type="evidence" value="ECO:0007669"/>
    <property type="project" value="InterPro"/>
</dbReference>
<dbReference type="AlphaFoldDB" id="A0AA88V3X1"/>
<feature type="domain" description="CCR4-NOT transcription complex subunit 1 HEAT repeat" evidence="3">
    <location>
        <begin position="437"/>
        <end position="547"/>
    </location>
</feature>
<comment type="caution">
    <text evidence="4">The sequence shown here is derived from an EMBL/GenBank/DDBJ whole genome shotgun (WGS) entry which is preliminary data.</text>
</comment>
<dbReference type="PANTHER" id="PTHR13162:SF8">
    <property type="entry name" value="CCR4-NOT TRANSCRIPTION COMPLEX SUBUNIT 1"/>
    <property type="match status" value="1"/>
</dbReference>
<dbReference type="InterPro" id="IPR040398">
    <property type="entry name" value="Not1"/>
</dbReference>
<keyword evidence="5" id="KW-1185">Reference proteome</keyword>
<dbReference type="GO" id="GO:0017148">
    <property type="term" value="P:negative regulation of translation"/>
    <property type="evidence" value="ECO:0007669"/>
    <property type="project" value="InterPro"/>
</dbReference>
<feature type="region of interest" description="Disordered" evidence="1">
    <location>
        <begin position="787"/>
        <end position="808"/>
    </location>
</feature>
<evidence type="ECO:0000256" key="1">
    <source>
        <dbReference type="SAM" id="MobiDB-lite"/>
    </source>
</evidence>
<dbReference type="GO" id="GO:0060090">
    <property type="term" value="F:molecular adaptor activity"/>
    <property type="evidence" value="ECO:0007669"/>
    <property type="project" value="TreeGrafter"/>
</dbReference>
<evidence type="ECO:0000313" key="5">
    <source>
        <dbReference type="Proteomes" id="UP001188597"/>
    </source>
</evidence>
<dbReference type="FunFam" id="1.25.40.840:FF:000003">
    <property type="entry name" value="Transcription regulator"/>
    <property type="match status" value="1"/>
</dbReference>
<dbReference type="EMBL" id="JAVXUP010002800">
    <property type="protein sequence ID" value="KAK3001360.1"/>
    <property type="molecule type" value="Genomic_DNA"/>
</dbReference>
<dbReference type="GO" id="GO:0000932">
    <property type="term" value="C:P-body"/>
    <property type="evidence" value="ECO:0007669"/>
    <property type="project" value="TreeGrafter"/>
</dbReference>
<accession>A0AA88V3X1</accession>
<feature type="non-terminal residue" evidence="4">
    <location>
        <position position="808"/>
    </location>
</feature>
<evidence type="ECO:0000313" key="4">
    <source>
        <dbReference type="EMBL" id="KAK3001360.1"/>
    </source>
</evidence>
<reference evidence="4" key="1">
    <citation type="submission" date="2022-12" db="EMBL/GenBank/DDBJ databases">
        <title>Draft genome assemblies for two species of Escallonia (Escalloniales).</title>
        <authorList>
            <person name="Chanderbali A."/>
            <person name="Dervinis C."/>
            <person name="Anghel I."/>
            <person name="Soltis D."/>
            <person name="Soltis P."/>
            <person name="Zapata F."/>
        </authorList>
    </citation>
    <scope>NUCLEOTIDE SEQUENCE</scope>
    <source>
        <strain evidence="4">UCBG64.0493</strain>
        <tissue evidence="4">Leaf</tissue>
    </source>
</reference>
<dbReference type="InterPro" id="IPR038535">
    <property type="entry name" value="CNOT1_TTP_bind_sf"/>
</dbReference>
<dbReference type="Pfam" id="PF16418">
    <property type="entry name" value="CNOT1_HEAT"/>
    <property type="match status" value="1"/>
</dbReference>